<dbReference type="SUPFAM" id="SSF88946">
    <property type="entry name" value="Sigma2 domain of RNA polymerase sigma factors"/>
    <property type="match status" value="1"/>
</dbReference>
<dbReference type="RefSeq" id="WP_274457137.1">
    <property type="nucleotide sequence ID" value="NZ_CP067097.1"/>
</dbReference>
<dbReference type="Gene3D" id="1.10.10.10">
    <property type="entry name" value="Winged helix-like DNA-binding domain superfamily/Winged helix DNA-binding domain"/>
    <property type="match status" value="1"/>
</dbReference>
<dbReference type="InterPro" id="IPR007627">
    <property type="entry name" value="RNA_pol_sigma70_r2"/>
</dbReference>
<evidence type="ECO:0000256" key="6">
    <source>
        <dbReference type="RuleBase" id="RU000716"/>
    </source>
</evidence>
<keyword evidence="3 6" id="KW-0731">Sigma factor</keyword>
<dbReference type="NCBIfam" id="TIGR02937">
    <property type="entry name" value="sigma70-ECF"/>
    <property type="match status" value="1"/>
</dbReference>
<protein>
    <recommendedName>
        <fullName evidence="6">RNA polymerase sigma factor</fullName>
    </recommendedName>
</protein>
<comment type="caution">
    <text evidence="9">The sequence shown here is derived from an EMBL/GenBank/DDBJ whole genome shotgun (WGS) entry which is preliminary data.</text>
</comment>
<evidence type="ECO:0000256" key="3">
    <source>
        <dbReference type="ARBA" id="ARBA00023082"/>
    </source>
</evidence>
<dbReference type="InterPro" id="IPR013324">
    <property type="entry name" value="RNA_pol_sigma_r3/r4-like"/>
</dbReference>
<dbReference type="InterPro" id="IPR014284">
    <property type="entry name" value="RNA_pol_sigma-70_dom"/>
</dbReference>
<dbReference type="PANTHER" id="PTHR43133">
    <property type="entry name" value="RNA POLYMERASE ECF-TYPE SIGMA FACTO"/>
    <property type="match status" value="1"/>
</dbReference>
<gene>
    <name evidence="9" type="ORF">J2S03_003433</name>
</gene>
<dbReference type="Pfam" id="PF08281">
    <property type="entry name" value="Sigma70_r4_2"/>
    <property type="match status" value="1"/>
</dbReference>
<keyword evidence="2 6" id="KW-0805">Transcription regulation</keyword>
<evidence type="ECO:0000256" key="4">
    <source>
        <dbReference type="ARBA" id="ARBA00023125"/>
    </source>
</evidence>
<evidence type="ECO:0000259" key="8">
    <source>
        <dbReference type="Pfam" id="PF08281"/>
    </source>
</evidence>
<feature type="domain" description="RNA polymerase sigma factor 70 region 4 type 2" evidence="8">
    <location>
        <begin position="104"/>
        <end position="156"/>
    </location>
</feature>
<dbReference type="InterPro" id="IPR036388">
    <property type="entry name" value="WH-like_DNA-bd_sf"/>
</dbReference>
<accession>A0ABT9XMM3</accession>
<keyword evidence="5 6" id="KW-0804">Transcription</keyword>
<keyword evidence="4 6" id="KW-0238">DNA-binding</keyword>
<dbReference type="PROSITE" id="PS01063">
    <property type="entry name" value="SIGMA70_ECF"/>
    <property type="match status" value="1"/>
</dbReference>
<dbReference type="EMBL" id="JAUSTP010000054">
    <property type="protein sequence ID" value="MDQ0191562.1"/>
    <property type="molecule type" value="Genomic_DNA"/>
</dbReference>
<dbReference type="Pfam" id="PF04542">
    <property type="entry name" value="Sigma70_r2"/>
    <property type="match status" value="1"/>
</dbReference>
<sequence>MDNETARRIFESYSSYVYRTAWFLTGSSALADDITQDTFLKVFGSYESYDPGRPLKPWIYKITLNVIRDAIKKKSAQRTVPLDFDLVTGNEGVETRLFQEEIRAELLKAVNRLSRKSKEIIVLRYFNDMSLREMAESLNIPIGTCKSRLNHAVKQLRKNLPSRLNELYEGGDLNEES</sequence>
<dbReference type="SUPFAM" id="SSF88659">
    <property type="entry name" value="Sigma3 and sigma4 domains of RNA polymerase sigma factors"/>
    <property type="match status" value="1"/>
</dbReference>
<comment type="similarity">
    <text evidence="1 6">Belongs to the sigma-70 factor family. ECF subfamily.</text>
</comment>
<dbReference type="PANTHER" id="PTHR43133:SF8">
    <property type="entry name" value="RNA POLYMERASE SIGMA FACTOR HI_1459-RELATED"/>
    <property type="match status" value="1"/>
</dbReference>
<dbReference type="InterPro" id="IPR013325">
    <property type="entry name" value="RNA_pol_sigma_r2"/>
</dbReference>
<evidence type="ECO:0000256" key="2">
    <source>
        <dbReference type="ARBA" id="ARBA00023015"/>
    </source>
</evidence>
<evidence type="ECO:0000259" key="7">
    <source>
        <dbReference type="Pfam" id="PF04542"/>
    </source>
</evidence>
<dbReference type="Proteomes" id="UP001232973">
    <property type="component" value="Unassembled WGS sequence"/>
</dbReference>
<organism evidence="9 10">
    <name type="scientific">Alicyclobacillus cycloheptanicus</name>
    <dbReference type="NCBI Taxonomy" id="1457"/>
    <lineage>
        <taxon>Bacteria</taxon>
        <taxon>Bacillati</taxon>
        <taxon>Bacillota</taxon>
        <taxon>Bacilli</taxon>
        <taxon>Bacillales</taxon>
        <taxon>Alicyclobacillaceae</taxon>
        <taxon>Alicyclobacillus</taxon>
    </lineage>
</organism>
<evidence type="ECO:0000256" key="5">
    <source>
        <dbReference type="ARBA" id="ARBA00023163"/>
    </source>
</evidence>
<dbReference type="InterPro" id="IPR000838">
    <property type="entry name" value="RNA_pol_sigma70_ECF_CS"/>
</dbReference>
<evidence type="ECO:0000313" key="10">
    <source>
        <dbReference type="Proteomes" id="UP001232973"/>
    </source>
</evidence>
<keyword evidence="10" id="KW-1185">Reference proteome</keyword>
<feature type="domain" description="RNA polymerase sigma-70 region 2" evidence="7">
    <location>
        <begin position="9"/>
        <end position="75"/>
    </location>
</feature>
<dbReference type="CDD" id="cd06171">
    <property type="entry name" value="Sigma70_r4"/>
    <property type="match status" value="1"/>
</dbReference>
<evidence type="ECO:0000256" key="1">
    <source>
        <dbReference type="ARBA" id="ARBA00010641"/>
    </source>
</evidence>
<name>A0ABT9XMM3_9BACL</name>
<dbReference type="InterPro" id="IPR013249">
    <property type="entry name" value="RNA_pol_sigma70_r4_t2"/>
</dbReference>
<dbReference type="InterPro" id="IPR039425">
    <property type="entry name" value="RNA_pol_sigma-70-like"/>
</dbReference>
<dbReference type="Gene3D" id="1.10.1740.10">
    <property type="match status" value="1"/>
</dbReference>
<evidence type="ECO:0000313" key="9">
    <source>
        <dbReference type="EMBL" id="MDQ0191562.1"/>
    </source>
</evidence>
<proteinExistence type="inferred from homology"/>
<reference evidence="9 10" key="1">
    <citation type="submission" date="2023-07" db="EMBL/GenBank/DDBJ databases">
        <title>Genomic Encyclopedia of Type Strains, Phase IV (KMG-IV): sequencing the most valuable type-strain genomes for metagenomic binning, comparative biology and taxonomic classification.</title>
        <authorList>
            <person name="Goeker M."/>
        </authorList>
    </citation>
    <scope>NUCLEOTIDE SEQUENCE [LARGE SCALE GENOMIC DNA]</scope>
    <source>
        <strain evidence="9 10">DSM 4006</strain>
    </source>
</reference>